<feature type="transmembrane region" description="Helical" evidence="7">
    <location>
        <begin position="221"/>
        <end position="241"/>
    </location>
</feature>
<feature type="transmembrane region" description="Helical" evidence="7">
    <location>
        <begin position="95"/>
        <end position="118"/>
    </location>
</feature>
<organism evidence="8">
    <name type="scientific">hydrothermal vent metagenome</name>
    <dbReference type="NCBI Taxonomy" id="652676"/>
    <lineage>
        <taxon>unclassified sequences</taxon>
        <taxon>metagenomes</taxon>
        <taxon>ecological metagenomes</taxon>
    </lineage>
</organism>
<comment type="subcellular location">
    <subcellularLocation>
        <location evidence="1">Cell membrane</location>
        <topology evidence="1">Multi-pass membrane protein</topology>
    </subcellularLocation>
</comment>
<proteinExistence type="inferred from homology"/>
<evidence type="ECO:0000256" key="2">
    <source>
        <dbReference type="ARBA" id="ARBA00008929"/>
    </source>
</evidence>
<evidence type="ECO:0000256" key="5">
    <source>
        <dbReference type="ARBA" id="ARBA00022989"/>
    </source>
</evidence>
<evidence type="ECO:0000256" key="3">
    <source>
        <dbReference type="ARBA" id="ARBA00022475"/>
    </source>
</evidence>
<dbReference type="GO" id="GO:0005886">
    <property type="term" value="C:plasma membrane"/>
    <property type="evidence" value="ECO:0007669"/>
    <property type="project" value="UniProtKB-SubCell"/>
</dbReference>
<dbReference type="PANTHER" id="PTHR34856">
    <property type="entry name" value="PROTEIN NRFD"/>
    <property type="match status" value="1"/>
</dbReference>
<dbReference type="AlphaFoldDB" id="A0A3B1BH55"/>
<evidence type="ECO:0000256" key="7">
    <source>
        <dbReference type="SAM" id="Phobius"/>
    </source>
</evidence>
<dbReference type="InterPro" id="IPR005614">
    <property type="entry name" value="NrfD-like"/>
</dbReference>
<dbReference type="PANTHER" id="PTHR34856:SF2">
    <property type="entry name" value="PROTEIN NRFD"/>
    <property type="match status" value="1"/>
</dbReference>
<feature type="transmembrane region" description="Helical" evidence="7">
    <location>
        <begin position="57"/>
        <end position="75"/>
    </location>
</feature>
<reference evidence="8" key="1">
    <citation type="submission" date="2018-06" db="EMBL/GenBank/DDBJ databases">
        <authorList>
            <person name="Zhirakovskaya E."/>
        </authorList>
    </citation>
    <scope>NUCLEOTIDE SEQUENCE</scope>
</reference>
<keyword evidence="3" id="KW-1003">Cell membrane</keyword>
<sequence length="366" mass="40371">MSANVNIVELIGVSREISWLSWGVQYFFLIGLSYGAFFLTLPAFVFGRRQMEKTARLALVVAISCGIAAPVALVSDLHQPGRFYNFYLHFTPTSWMSWGSFFLPAYVILLLIYAWLIYRPDLARQANVSTGIVARLSQLLAFGGAESTAAIKMLGYLTILAAVLVVTYTGSEMAVVRARPLWNSPMMPLLYLLTGVSGAAGLGLLLNRFIADASQLVSRQLSRVLLISQFLIILMVLLWMFTGLADKHSSATALIRLATEYNPIAFSLFWLGLCTLLPLLLVIKKLEQAWWLTGMLSVAGTWLFRWSMFIDGQRIPKNAAGFIDYSIPSGTEGLLGIAGTAGLWLLLMLIIISFVPWAGSEHNISD</sequence>
<feature type="transmembrane region" description="Helical" evidence="7">
    <location>
        <begin position="261"/>
        <end position="282"/>
    </location>
</feature>
<feature type="transmembrane region" description="Helical" evidence="7">
    <location>
        <begin position="24"/>
        <end position="45"/>
    </location>
</feature>
<dbReference type="EMBL" id="UOFY01000053">
    <property type="protein sequence ID" value="VAX10718.1"/>
    <property type="molecule type" value="Genomic_DNA"/>
</dbReference>
<keyword evidence="6 7" id="KW-0472">Membrane</keyword>
<protein>
    <submittedName>
        <fullName evidence="8">Tetrathionate reductase subunit C</fullName>
    </submittedName>
</protein>
<name>A0A3B1BH55_9ZZZZ</name>
<dbReference type="Gene3D" id="1.20.1630.10">
    <property type="entry name" value="Formate dehydrogenase/DMSO reductase domain"/>
    <property type="match status" value="1"/>
</dbReference>
<evidence type="ECO:0000256" key="1">
    <source>
        <dbReference type="ARBA" id="ARBA00004651"/>
    </source>
</evidence>
<gene>
    <name evidence="8" type="ORF">MNBD_GAMMA25-2285</name>
</gene>
<keyword evidence="4 7" id="KW-0812">Transmembrane</keyword>
<dbReference type="Pfam" id="PF03916">
    <property type="entry name" value="NrfD"/>
    <property type="match status" value="1"/>
</dbReference>
<evidence type="ECO:0000256" key="6">
    <source>
        <dbReference type="ARBA" id="ARBA00023136"/>
    </source>
</evidence>
<feature type="transmembrane region" description="Helical" evidence="7">
    <location>
        <begin position="289"/>
        <end position="308"/>
    </location>
</feature>
<evidence type="ECO:0000256" key="4">
    <source>
        <dbReference type="ARBA" id="ARBA00022692"/>
    </source>
</evidence>
<evidence type="ECO:0000313" key="8">
    <source>
        <dbReference type="EMBL" id="VAX10718.1"/>
    </source>
</evidence>
<keyword evidence="5 7" id="KW-1133">Transmembrane helix</keyword>
<dbReference type="InterPro" id="IPR052049">
    <property type="entry name" value="Electron_transfer_protein"/>
</dbReference>
<feature type="transmembrane region" description="Helical" evidence="7">
    <location>
        <begin position="139"/>
        <end position="169"/>
    </location>
</feature>
<feature type="transmembrane region" description="Helical" evidence="7">
    <location>
        <begin position="334"/>
        <end position="358"/>
    </location>
</feature>
<comment type="similarity">
    <text evidence="2">Belongs to the NrfD family.</text>
</comment>
<feature type="transmembrane region" description="Helical" evidence="7">
    <location>
        <begin position="189"/>
        <end position="209"/>
    </location>
</feature>
<accession>A0A3B1BH55</accession>